<keyword evidence="3" id="KW-0677">Repeat</keyword>
<protein>
    <recommendedName>
        <fullName evidence="4">Dynein axonemal assembly factor 1 homolog</fullName>
    </recommendedName>
</protein>
<reference evidence="6" key="2">
    <citation type="submission" date="2017-10" db="EMBL/GenBank/DDBJ databases">
        <title>Ladona fulva Genome sequencing and assembly.</title>
        <authorList>
            <person name="Murali S."/>
            <person name="Richards S."/>
            <person name="Bandaranaike D."/>
            <person name="Bellair M."/>
            <person name="Blankenburg K."/>
            <person name="Chao H."/>
            <person name="Dinh H."/>
            <person name="Doddapaneni H."/>
            <person name="Dugan-Rocha S."/>
            <person name="Elkadiri S."/>
            <person name="Gnanaolivu R."/>
            <person name="Hernandez B."/>
            <person name="Skinner E."/>
            <person name="Javaid M."/>
            <person name="Lee S."/>
            <person name="Li M."/>
            <person name="Ming W."/>
            <person name="Munidasa M."/>
            <person name="Muniz J."/>
            <person name="Nguyen L."/>
            <person name="Hughes D."/>
            <person name="Osuji N."/>
            <person name="Pu L.-L."/>
            <person name="Puazo M."/>
            <person name="Qu C."/>
            <person name="Quiroz J."/>
            <person name="Raj R."/>
            <person name="Weissenberger G."/>
            <person name="Xin Y."/>
            <person name="Zou X."/>
            <person name="Han Y."/>
            <person name="Worley K."/>
            <person name="Muzny D."/>
            <person name="Gibbs R."/>
        </authorList>
    </citation>
    <scope>NUCLEOTIDE SEQUENCE</scope>
    <source>
        <strain evidence="6">Sampled in the wild</strain>
    </source>
</reference>
<dbReference type="OrthoDB" id="1939344at2759"/>
<dbReference type="Proteomes" id="UP000792457">
    <property type="component" value="Unassembled WGS sequence"/>
</dbReference>
<feature type="region of interest" description="Disordered" evidence="5">
    <location>
        <begin position="1"/>
        <end position="30"/>
    </location>
</feature>
<dbReference type="InterPro" id="IPR032675">
    <property type="entry name" value="LRR_dom_sf"/>
</dbReference>
<proteinExistence type="predicted"/>
<evidence type="ECO:0000256" key="4">
    <source>
        <dbReference type="ARBA" id="ARBA00024433"/>
    </source>
</evidence>
<accession>A0A8K0K3U1</accession>
<organism evidence="6 7">
    <name type="scientific">Ladona fulva</name>
    <name type="common">Scarce chaser dragonfly</name>
    <name type="synonym">Libellula fulva</name>
    <dbReference type="NCBI Taxonomy" id="123851"/>
    <lineage>
        <taxon>Eukaryota</taxon>
        <taxon>Metazoa</taxon>
        <taxon>Ecdysozoa</taxon>
        <taxon>Arthropoda</taxon>
        <taxon>Hexapoda</taxon>
        <taxon>Insecta</taxon>
        <taxon>Pterygota</taxon>
        <taxon>Palaeoptera</taxon>
        <taxon>Odonata</taxon>
        <taxon>Epiprocta</taxon>
        <taxon>Anisoptera</taxon>
        <taxon>Libelluloidea</taxon>
        <taxon>Libellulidae</taxon>
        <taxon>Ladona</taxon>
    </lineage>
</organism>
<evidence type="ECO:0000256" key="3">
    <source>
        <dbReference type="ARBA" id="ARBA00022737"/>
    </source>
</evidence>
<dbReference type="Pfam" id="PF12799">
    <property type="entry name" value="LRR_4"/>
    <property type="match status" value="2"/>
</dbReference>
<evidence type="ECO:0000256" key="1">
    <source>
        <dbReference type="ARBA" id="ARBA00003843"/>
    </source>
</evidence>
<dbReference type="SUPFAM" id="SSF52058">
    <property type="entry name" value="L domain-like"/>
    <property type="match status" value="1"/>
</dbReference>
<dbReference type="AlphaFoldDB" id="A0A8K0K3U1"/>
<dbReference type="EMBL" id="KZ308311">
    <property type="protein sequence ID" value="KAG8227084.1"/>
    <property type="molecule type" value="Genomic_DNA"/>
</dbReference>
<reference evidence="6" key="1">
    <citation type="submission" date="2013-04" db="EMBL/GenBank/DDBJ databases">
        <authorList>
            <person name="Qu J."/>
            <person name="Murali S.C."/>
            <person name="Bandaranaike D."/>
            <person name="Bellair M."/>
            <person name="Blankenburg K."/>
            <person name="Chao H."/>
            <person name="Dinh H."/>
            <person name="Doddapaneni H."/>
            <person name="Downs B."/>
            <person name="Dugan-Rocha S."/>
            <person name="Elkadiri S."/>
            <person name="Gnanaolivu R.D."/>
            <person name="Hernandez B."/>
            <person name="Javaid M."/>
            <person name="Jayaseelan J.C."/>
            <person name="Lee S."/>
            <person name="Li M."/>
            <person name="Ming W."/>
            <person name="Munidasa M."/>
            <person name="Muniz J."/>
            <person name="Nguyen L."/>
            <person name="Ongeri F."/>
            <person name="Osuji N."/>
            <person name="Pu L.-L."/>
            <person name="Puazo M."/>
            <person name="Qu C."/>
            <person name="Quiroz J."/>
            <person name="Raj R."/>
            <person name="Weissenberger G."/>
            <person name="Xin Y."/>
            <person name="Zou X."/>
            <person name="Han Y."/>
            <person name="Richards S."/>
            <person name="Worley K."/>
            <person name="Muzny D."/>
            <person name="Gibbs R."/>
        </authorList>
    </citation>
    <scope>NUCLEOTIDE SEQUENCE</scope>
    <source>
        <strain evidence="6">Sampled in the wild</strain>
    </source>
</reference>
<dbReference type="PANTHER" id="PTHR45973">
    <property type="entry name" value="PROTEIN PHOSPHATASE 1 REGULATORY SUBUNIT SDS22-RELATED"/>
    <property type="match status" value="1"/>
</dbReference>
<gene>
    <name evidence="6" type="ORF">J437_LFUL007421</name>
</gene>
<dbReference type="Gene3D" id="3.80.10.10">
    <property type="entry name" value="Ribonuclease Inhibitor"/>
    <property type="match status" value="3"/>
</dbReference>
<dbReference type="Pfam" id="PF13855">
    <property type="entry name" value="LRR_8"/>
    <property type="match status" value="1"/>
</dbReference>
<evidence type="ECO:0000313" key="6">
    <source>
        <dbReference type="EMBL" id="KAG8227084.1"/>
    </source>
</evidence>
<comment type="caution">
    <text evidence="6">The sequence shown here is derived from an EMBL/GenBank/DDBJ whole genome shotgun (WGS) entry which is preliminary data.</text>
</comment>
<dbReference type="SMART" id="SM00369">
    <property type="entry name" value="LRR_TYP"/>
    <property type="match status" value="6"/>
</dbReference>
<feature type="compositionally biased region" description="Low complexity" evidence="5">
    <location>
        <begin position="559"/>
        <end position="568"/>
    </location>
</feature>
<evidence type="ECO:0000256" key="2">
    <source>
        <dbReference type="ARBA" id="ARBA00022614"/>
    </source>
</evidence>
<keyword evidence="2" id="KW-0433">Leucine-rich repeat</keyword>
<comment type="function">
    <text evidence="1">Cilium-specific protein required for cilia structures.</text>
</comment>
<name>A0A8K0K3U1_LADFU</name>
<evidence type="ECO:0000256" key="5">
    <source>
        <dbReference type="SAM" id="MobiDB-lite"/>
    </source>
</evidence>
<dbReference type="PANTHER" id="PTHR45973:SF8">
    <property type="entry name" value="LEUCINE-RICH REPEAT-CONTAINING PROTEIN 49"/>
    <property type="match status" value="1"/>
</dbReference>
<keyword evidence="7" id="KW-1185">Reference proteome</keyword>
<feature type="region of interest" description="Disordered" evidence="5">
    <location>
        <begin position="557"/>
        <end position="582"/>
    </location>
</feature>
<dbReference type="InterPro" id="IPR050576">
    <property type="entry name" value="Cilia_flagella_integrity"/>
</dbReference>
<dbReference type="InterPro" id="IPR003591">
    <property type="entry name" value="Leu-rich_rpt_typical-subtyp"/>
</dbReference>
<dbReference type="PROSITE" id="PS51450">
    <property type="entry name" value="LRR"/>
    <property type="match status" value="6"/>
</dbReference>
<dbReference type="SMART" id="SM00365">
    <property type="entry name" value="LRR_SD22"/>
    <property type="match status" value="6"/>
</dbReference>
<feature type="compositionally biased region" description="Acidic residues" evidence="5">
    <location>
        <begin position="569"/>
        <end position="580"/>
    </location>
</feature>
<dbReference type="InterPro" id="IPR001611">
    <property type="entry name" value="Leu-rich_rpt"/>
</dbReference>
<sequence length="926" mass="104266">MMRARTKHASKPSLSVQGKPAGSGESNNVWDYKDINVPVPPLSFRPLPTPRRLARRSYSTLSSSSPKDAKMGPCEMVFLSTTVEGKIQATRHQKEKEKNPDRICLDKRGITSFPVFVGEGKIKLLSLQHNLISKIDEIIGLTKLVFLDLYNNQLGAVEGLDNLTHLRVLLLGKNRIQLMEGLDHLKKLEVLDLHGNQICSISGLSKLNALKVLNLAGNQILTVEQTHLQGLHSLKELNLRRNRISKMYGFEEIPELQKLYISNNDIQSIEDFQDIVNALNLREITVDGNPLSLGGDYAMFLVGYMSSLKLLNQMLISEDIRKSALEWRKANFSMVKDFPSLRIYEGKDIKKQEVISKARIHWKLLRSQTKMLIEKEKFARGEEALDESLINASFYDLTKKLPERPSSVPNSLLRSCPEIDQNITPQFEPEPVNNLDRNVKSAHHSKVFFSKTQKTASSAQKKRQLFSRRTSQSCEKLSQGTFSSQGHLGPLRLPPILAPLLSNYETSNSVNEKSDGVIISKNGFSVKNLGDTSGLYSSVINQVNLIQNGGLTSVEPNVDSSISSLPSESSDESSSDDVDNEGLTSASCLEEDDSDFLAISSSNVSEDGKLNLRTSNLSNQRLKKVSYRSQIRILTCKNKQKVSVLPNRTKEQGGDYLIEIEDNCLNIYGQGALRHIDKPWNPSKAAEVNSVTFHYISFNSVALLFGRIKQLFPNVENFNFRETNIHCLGQINALAEVQGLASLQIDSEGNPITLKRWRSYAVFRLYHWGLRVINGKEIAEEEVLDSSEEFRGLSDIVLWSLPDALLLPLLDKLHAQGGRSSNSASWSLSPKEWLWKVADPALRDVVAKEALQWRHANITQEDISWRHRGQIHLVQMLEVACASVEKLKILEKEWPSILHELIRNTLVDYSQLDSYMKKQMSDLKLY</sequence>
<evidence type="ECO:0000313" key="7">
    <source>
        <dbReference type="Proteomes" id="UP000792457"/>
    </source>
</evidence>
<feature type="compositionally biased region" description="Basic residues" evidence="5">
    <location>
        <begin position="1"/>
        <end position="10"/>
    </location>
</feature>
<dbReference type="InterPro" id="IPR025875">
    <property type="entry name" value="Leu-rich_rpt_4"/>
</dbReference>